<dbReference type="InterPro" id="IPR036052">
    <property type="entry name" value="TrpB-like_PALP_sf"/>
</dbReference>
<sequence>MRYYSTSKNTSPVTLKEAVIKGLAADNGLFMPERIETFDPNFFEHIQNLSFQEIAFEVAKKFFGEDVGEDSLKEIVYDTLQFDCPVVKVSDNIYSLELFHGPTLAFKDVGARFMARLLNYFLAG</sequence>
<feature type="domain" description="Threonine synthase N-terminal" evidence="3">
    <location>
        <begin position="2"/>
        <end position="78"/>
    </location>
</feature>
<dbReference type="SUPFAM" id="SSF53686">
    <property type="entry name" value="Tryptophan synthase beta subunit-like PLP-dependent enzymes"/>
    <property type="match status" value="1"/>
</dbReference>
<dbReference type="PROSITE" id="PS00165">
    <property type="entry name" value="DEHYDRATASE_SER_THR"/>
    <property type="match status" value="1"/>
</dbReference>
<evidence type="ECO:0000256" key="2">
    <source>
        <dbReference type="ARBA" id="ARBA00022898"/>
    </source>
</evidence>
<comment type="cofactor">
    <cofactor evidence="1">
        <name>pyridoxal 5'-phosphate</name>
        <dbReference type="ChEBI" id="CHEBI:597326"/>
    </cofactor>
</comment>
<dbReference type="InterPro" id="IPR029144">
    <property type="entry name" value="Thr_synth_N"/>
</dbReference>
<dbReference type="PANTHER" id="PTHR42690">
    <property type="entry name" value="THREONINE SYNTHASE FAMILY MEMBER"/>
    <property type="match status" value="1"/>
</dbReference>
<dbReference type="InterPro" id="IPR000634">
    <property type="entry name" value="Ser/Thr_deHydtase_PyrdxlP-BS"/>
</dbReference>
<dbReference type="AlphaFoldDB" id="A0A831LZA3"/>
<name>A0A831LZA3_9BACT</name>
<dbReference type="InterPro" id="IPR051166">
    <property type="entry name" value="Threonine_Synthase"/>
</dbReference>
<dbReference type="GO" id="GO:0030170">
    <property type="term" value="F:pyridoxal phosphate binding"/>
    <property type="evidence" value="ECO:0007669"/>
    <property type="project" value="InterPro"/>
</dbReference>
<dbReference type="Gene3D" id="3.90.1380.10">
    <property type="entry name" value="Threonine synthase, N-terminal domain"/>
    <property type="match status" value="1"/>
</dbReference>
<evidence type="ECO:0000259" key="3">
    <source>
        <dbReference type="Pfam" id="PF14821"/>
    </source>
</evidence>
<dbReference type="PANTHER" id="PTHR42690:SF1">
    <property type="entry name" value="THREONINE SYNTHASE-LIKE 2"/>
    <property type="match status" value="1"/>
</dbReference>
<dbReference type="Pfam" id="PF14821">
    <property type="entry name" value="Thr_synth_N"/>
    <property type="match status" value="1"/>
</dbReference>
<dbReference type="EMBL" id="DSDK01000714">
    <property type="protein sequence ID" value="HDR52481.1"/>
    <property type="molecule type" value="Genomic_DNA"/>
</dbReference>
<dbReference type="InterPro" id="IPR037158">
    <property type="entry name" value="Thr_synth_N_sf"/>
</dbReference>
<dbReference type="Gene3D" id="3.40.50.1100">
    <property type="match status" value="2"/>
</dbReference>
<reference evidence="4" key="1">
    <citation type="journal article" date="2020" name="mSystems">
        <title>Genome- and Community-Level Interaction Insights into Carbon Utilization and Element Cycling Functions of Hydrothermarchaeota in Hydrothermal Sediment.</title>
        <authorList>
            <person name="Zhou Z."/>
            <person name="Liu Y."/>
            <person name="Xu W."/>
            <person name="Pan J."/>
            <person name="Luo Z.H."/>
            <person name="Li M."/>
        </authorList>
    </citation>
    <scope>NUCLEOTIDE SEQUENCE [LARGE SCALE GENOMIC DNA]</scope>
    <source>
        <strain evidence="4">SpSt-1217</strain>
    </source>
</reference>
<evidence type="ECO:0000256" key="1">
    <source>
        <dbReference type="ARBA" id="ARBA00001933"/>
    </source>
</evidence>
<feature type="non-terminal residue" evidence="4">
    <location>
        <position position="124"/>
    </location>
</feature>
<evidence type="ECO:0000313" key="4">
    <source>
        <dbReference type="EMBL" id="HDR52481.1"/>
    </source>
</evidence>
<gene>
    <name evidence="4" type="ORF">ENN90_12825</name>
</gene>
<proteinExistence type="predicted"/>
<organism evidence="4">
    <name type="scientific">Mariniphaga anaerophila</name>
    <dbReference type="NCBI Taxonomy" id="1484053"/>
    <lineage>
        <taxon>Bacteria</taxon>
        <taxon>Pseudomonadati</taxon>
        <taxon>Bacteroidota</taxon>
        <taxon>Bacteroidia</taxon>
        <taxon>Marinilabiliales</taxon>
        <taxon>Prolixibacteraceae</taxon>
        <taxon>Mariniphaga</taxon>
    </lineage>
</organism>
<dbReference type="Proteomes" id="UP000886047">
    <property type="component" value="Unassembled WGS sequence"/>
</dbReference>
<accession>A0A831LZA3</accession>
<protein>
    <submittedName>
        <fullName evidence="4">Threonine synthase</fullName>
    </submittedName>
</protein>
<dbReference type="GO" id="GO:0006520">
    <property type="term" value="P:amino acid metabolic process"/>
    <property type="evidence" value="ECO:0007669"/>
    <property type="project" value="InterPro"/>
</dbReference>
<comment type="caution">
    <text evidence="4">The sequence shown here is derived from an EMBL/GenBank/DDBJ whole genome shotgun (WGS) entry which is preliminary data.</text>
</comment>
<keyword evidence="2" id="KW-0663">Pyridoxal phosphate</keyword>